<dbReference type="PANTHER" id="PTHR40114:SF1">
    <property type="entry name" value="SLR0698 PROTEIN"/>
    <property type="match status" value="1"/>
</dbReference>
<name>A0A831RP89_9GAMM</name>
<feature type="domain" description="CYTH" evidence="2">
    <location>
        <begin position="2"/>
        <end position="149"/>
    </location>
</feature>
<dbReference type="AlphaFoldDB" id="A0A831RP89"/>
<dbReference type="Gene3D" id="2.40.320.10">
    <property type="entry name" value="Hypothetical Protein Pfu-838710-001"/>
    <property type="match status" value="1"/>
</dbReference>
<dbReference type="Pfam" id="PF01928">
    <property type="entry name" value="CYTH"/>
    <property type="match status" value="1"/>
</dbReference>
<sequence>MAIEIERKFLVTGDGWRDQVIGQDRLKQGYLCNRENATVRVRVGGGRALLNIKSATTGIRRAEYEYEIPLQEGEELLRTMARQPVIDKTRYRVRHGGHVWELDVFEGANRGLVIAEVELASEDEPFERPEWAGEEVSGDPRYYNASLIEHPYREWSQ</sequence>
<accession>A0A831RP89</accession>
<comment type="caution">
    <text evidence="3">The sequence shown here is derived from an EMBL/GenBank/DDBJ whole genome shotgun (WGS) entry which is preliminary data.</text>
</comment>
<proteinExistence type="predicted"/>
<dbReference type="InterPro" id="IPR012042">
    <property type="entry name" value="NeuTTM/CthTTM-like"/>
</dbReference>
<dbReference type="SUPFAM" id="SSF55154">
    <property type="entry name" value="CYTH-like phosphatases"/>
    <property type="match status" value="1"/>
</dbReference>
<reference evidence="3" key="1">
    <citation type="journal article" date="2020" name="mSystems">
        <title>Genome- and Community-Level Interaction Insights into Carbon Utilization and Element Cycling Functions of Hydrothermarchaeota in Hydrothermal Sediment.</title>
        <authorList>
            <person name="Zhou Z."/>
            <person name="Liu Y."/>
            <person name="Xu W."/>
            <person name="Pan J."/>
            <person name="Luo Z.H."/>
            <person name="Li M."/>
        </authorList>
    </citation>
    <scope>NUCLEOTIDE SEQUENCE [LARGE SCALE GENOMIC DNA]</scope>
    <source>
        <strain evidence="3">HyVt-443</strain>
    </source>
</reference>
<dbReference type="CDD" id="cd07891">
    <property type="entry name" value="CYTH-like_CthTTM-like_1"/>
    <property type="match status" value="1"/>
</dbReference>
<gene>
    <name evidence="3" type="ORF">ENI96_12250</name>
</gene>
<dbReference type="PIRSF" id="PIRSF016487">
    <property type="entry name" value="CYTH_UCP016487"/>
    <property type="match status" value="1"/>
</dbReference>
<dbReference type="InterPro" id="IPR033469">
    <property type="entry name" value="CYTH-like_dom_sf"/>
</dbReference>
<evidence type="ECO:0000259" key="2">
    <source>
        <dbReference type="PROSITE" id="PS51707"/>
    </source>
</evidence>
<dbReference type="Proteomes" id="UP000886251">
    <property type="component" value="Unassembled WGS sequence"/>
</dbReference>
<dbReference type="PROSITE" id="PS51707">
    <property type="entry name" value="CYTH"/>
    <property type="match status" value="1"/>
</dbReference>
<organism evidence="3">
    <name type="scientific">Sedimenticola thiotaurini</name>
    <dbReference type="NCBI Taxonomy" id="1543721"/>
    <lineage>
        <taxon>Bacteria</taxon>
        <taxon>Pseudomonadati</taxon>
        <taxon>Pseudomonadota</taxon>
        <taxon>Gammaproteobacteria</taxon>
        <taxon>Chromatiales</taxon>
        <taxon>Sedimenticolaceae</taxon>
        <taxon>Sedimenticola</taxon>
    </lineage>
</organism>
<dbReference type="InterPro" id="IPR023577">
    <property type="entry name" value="CYTH_domain"/>
</dbReference>
<dbReference type="PANTHER" id="PTHR40114">
    <property type="entry name" value="SLR0698 PROTEIN"/>
    <property type="match status" value="1"/>
</dbReference>
<protein>
    <submittedName>
        <fullName evidence="3">CYTH domain-containing protein</fullName>
    </submittedName>
</protein>
<dbReference type="EMBL" id="DRKP01000151">
    <property type="protein sequence ID" value="HEB97183.1"/>
    <property type="molecule type" value="Genomic_DNA"/>
</dbReference>
<evidence type="ECO:0000313" key="3">
    <source>
        <dbReference type="EMBL" id="HEB97183.1"/>
    </source>
</evidence>
<dbReference type="SMART" id="SM01118">
    <property type="entry name" value="CYTH"/>
    <property type="match status" value="1"/>
</dbReference>
<feature type="active site" description="Proton acceptor" evidence="1">
    <location>
        <position position="30"/>
    </location>
</feature>
<evidence type="ECO:0000256" key="1">
    <source>
        <dbReference type="PIRSR" id="PIRSR016487-1"/>
    </source>
</evidence>